<name>T1ETN3_HELRO</name>
<sequence length="1188" mass="135179">MIFPFGWVVFILYLENSSTAEEYCISEAFRPECRQNEIISITAALFGRRHFGRCLSEDEEKPSEENLNNPKYIGCYRDVRQMISQLCAAERKCEVPIAKIKVPTTCHSYYKSYLEAAYICLKEEFCYSESFKPSCGPNEIIVIKEAHFGRINVGRCLQEEGIPSDENLKNSKFIGCSTDVKHIIDPICAGKQSCSLFVALIKVSTECFPYLKHYLEASYQCVKEEYCNSETFRPQCLKNEVVVVSEAVFGRKVFGRCLSEDDGAPSKEQLNDRKFVGCYVDVKHLVDPVCAGQQKCELPIAKIKTATSCHSHFIKYLEATYTCLKEEYCISETFNPKCSSNEVIILQEAVFGRRFIGRCLQEDESSSNELLKKIPGFIGCYDDVLPILQRQCAGLKQCSVLVASIKIKSQCPSSFVKFLEVVHRCVKEEYCNSELFQPRCRKPDNVIVIKEAIFGRRTHGKCLQSEGTPSASNLNDKNFIGCYADVSHIIEAKCAGREDCAVWVVQAETETQCHKYLKQFLEVQFECVQEEYCNSEIFQPKCQNNEIIKIEEAWFGRLALGRCLKEDEDVPSEENFKDLSFIGCSADVKNILNLQCAGEVKCEVSVAKIKVKTTCHRYLKHYLDVIYDCLQAEEYCHSESFQPHCSSSKQIIIVEAYFGRMQVGKCLIEEDTNARENLDDSKFVGCFVDVSGLIAPLCAGKHQCDISVAKLKVKTSCHGYLKQHLYVKHRCISGELLFDFHILEMIPRLNHLKCNWKEYCHSETFQPNCRHQNEVIFIERASFGRMNIGKCLLAEGPIDETFAKNPGYVGCSVDVSSIIISKCAGRSQCEVSVAKIEAENSCLAFSKSYLEVEYSCIKEEYCNKESFKPECSKNDVVQIVEALYGRKRIGRCLSDAGVPDEHLLKTPGFVGCYADVKSIIEPLCAGRMRCEVAVAQIDVDTHCSKHFRYYLEAKHRCLKEEYCISKSFQPRCNTYEIIFIEHAFFGRQKIGKCLLHEGQPTESNLEDEKFIGCYSDVKRLLGPLCNGKHQCDVLVAEIEEETNCHKYLKHYLEASYQCLKGRFYEILLKMLLILKFLLTLASYGASEEYCITDSFQPRCHKNEILAITEALFGRQKIEKCLKDESGSDLINVKDQEVIGCYRNVKDFIDSKCSGQPHCDVPIVKIQEKTPCHSYLKHYLEASYVCLKG</sequence>
<keyword evidence="1" id="KW-0732">Signal</keyword>
<keyword evidence="5" id="KW-1185">Reference proteome</keyword>
<dbReference type="STRING" id="6412.T1ETN3"/>
<gene>
    <name evidence="4" type="primary">20199933</name>
    <name evidence="3" type="ORF">HELRODRAFT_163101</name>
</gene>
<protein>
    <recommendedName>
        <fullName evidence="2">SUEL-type lectin domain-containing protein</fullName>
    </recommendedName>
</protein>
<dbReference type="HOGENOM" id="CLU_272178_0_0_1"/>
<feature type="domain" description="SUEL-type lectin" evidence="2">
    <location>
        <begin position="125"/>
        <end position="222"/>
    </location>
</feature>
<dbReference type="GeneID" id="20199933"/>
<evidence type="ECO:0000313" key="4">
    <source>
        <dbReference type="EnsemblMetazoa" id="HelroP163101"/>
    </source>
</evidence>
<dbReference type="EMBL" id="KB097495">
    <property type="protein sequence ID" value="ESN96071.1"/>
    <property type="molecule type" value="Genomic_DNA"/>
</dbReference>
<feature type="chain" id="PRO_5010980017" description="SUEL-type lectin domain-containing protein" evidence="1">
    <location>
        <begin position="21"/>
        <end position="1188"/>
    </location>
</feature>
<dbReference type="InterPro" id="IPR043159">
    <property type="entry name" value="Lectin_gal-bd_sf"/>
</dbReference>
<dbReference type="EMBL" id="AMQM01001291">
    <property type="status" value="NOT_ANNOTATED_CDS"/>
    <property type="molecule type" value="Genomic_DNA"/>
</dbReference>
<dbReference type="KEGG" id="hro:HELRODRAFT_163101"/>
<dbReference type="RefSeq" id="XP_009025321.1">
    <property type="nucleotide sequence ID" value="XM_009027073.1"/>
</dbReference>
<dbReference type="Proteomes" id="UP000015101">
    <property type="component" value="Unassembled WGS sequence"/>
</dbReference>
<dbReference type="AlphaFoldDB" id="T1ETN3"/>
<reference evidence="5" key="1">
    <citation type="submission" date="2012-12" db="EMBL/GenBank/DDBJ databases">
        <authorList>
            <person name="Hellsten U."/>
            <person name="Grimwood J."/>
            <person name="Chapman J.A."/>
            <person name="Shapiro H."/>
            <person name="Aerts A."/>
            <person name="Otillar R.P."/>
            <person name="Terry A.Y."/>
            <person name="Boore J.L."/>
            <person name="Simakov O."/>
            <person name="Marletaz F."/>
            <person name="Cho S.-J."/>
            <person name="Edsinger-Gonzales E."/>
            <person name="Havlak P."/>
            <person name="Kuo D.-H."/>
            <person name="Larsson T."/>
            <person name="Lv J."/>
            <person name="Arendt D."/>
            <person name="Savage R."/>
            <person name="Osoegawa K."/>
            <person name="de Jong P."/>
            <person name="Lindberg D.R."/>
            <person name="Seaver E.C."/>
            <person name="Weisblat D.A."/>
            <person name="Putnam N.H."/>
            <person name="Grigoriev I.V."/>
            <person name="Rokhsar D.S."/>
        </authorList>
    </citation>
    <scope>NUCLEOTIDE SEQUENCE</scope>
</reference>
<dbReference type="InParanoid" id="T1ETN3"/>
<evidence type="ECO:0000313" key="5">
    <source>
        <dbReference type="Proteomes" id="UP000015101"/>
    </source>
</evidence>
<dbReference type="Gene3D" id="2.60.120.740">
    <property type="match status" value="11"/>
</dbReference>
<dbReference type="OMA" id="GASEEYC"/>
<accession>T1ETN3</accession>
<evidence type="ECO:0000259" key="2">
    <source>
        <dbReference type="PROSITE" id="PS50228"/>
    </source>
</evidence>
<dbReference type="GO" id="GO:0030246">
    <property type="term" value="F:carbohydrate binding"/>
    <property type="evidence" value="ECO:0007669"/>
    <property type="project" value="InterPro"/>
</dbReference>
<dbReference type="EnsemblMetazoa" id="HelroT163101">
    <property type="protein sequence ID" value="HelroP163101"/>
    <property type="gene ID" value="HelroG163101"/>
</dbReference>
<evidence type="ECO:0000256" key="1">
    <source>
        <dbReference type="SAM" id="SignalP"/>
    </source>
</evidence>
<dbReference type="CDD" id="cd22823">
    <property type="entry name" value="Gal_Rha_Lectin"/>
    <property type="match status" value="11"/>
</dbReference>
<dbReference type="CTD" id="20199933"/>
<dbReference type="OrthoDB" id="6120134at2759"/>
<feature type="signal peptide" evidence="1">
    <location>
        <begin position="1"/>
        <end position="20"/>
    </location>
</feature>
<organism evidence="4 5">
    <name type="scientific">Helobdella robusta</name>
    <name type="common">Californian leech</name>
    <dbReference type="NCBI Taxonomy" id="6412"/>
    <lineage>
        <taxon>Eukaryota</taxon>
        <taxon>Metazoa</taxon>
        <taxon>Spiralia</taxon>
        <taxon>Lophotrochozoa</taxon>
        <taxon>Annelida</taxon>
        <taxon>Clitellata</taxon>
        <taxon>Hirudinea</taxon>
        <taxon>Rhynchobdellida</taxon>
        <taxon>Glossiphoniidae</taxon>
        <taxon>Helobdella</taxon>
    </lineage>
</organism>
<dbReference type="InterPro" id="IPR000922">
    <property type="entry name" value="Lectin_gal-bd_dom"/>
</dbReference>
<reference evidence="4" key="3">
    <citation type="submission" date="2015-06" db="UniProtKB">
        <authorList>
            <consortium name="EnsemblMetazoa"/>
        </authorList>
    </citation>
    <scope>IDENTIFICATION</scope>
</reference>
<evidence type="ECO:0000313" key="3">
    <source>
        <dbReference type="EMBL" id="ESN96071.1"/>
    </source>
</evidence>
<dbReference type="PROSITE" id="PS50228">
    <property type="entry name" value="SUEL_LECTIN"/>
    <property type="match status" value="1"/>
</dbReference>
<proteinExistence type="predicted"/>
<reference evidence="3 5" key="2">
    <citation type="journal article" date="2013" name="Nature">
        <title>Insights into bilaterian evolution from three spiralian genomes.</title>
        <authorList>
            <person name="Simakov O."/>
            <person name="Marletaz F."/>
            <person name="Cho S.J."/>
            <person name="Edsinger-Gonzales E."/>
            <person name="Havlak P."/>
            <person name="Hellsten U."/>
            <person name="Kuo D.H."/>
            <person name="Larsson T."/>
            <person name="Lv J."/>
            <person name="Arendt D."/>
            <person name="Savage R."/>
            <person name="Osoegawa K."/>
            <person name="de Jong P."/>
            <person name="Grimwood J."/>
            <person name="Chapman J.A."/>
            <person name="Shapiro H."/>
            <person name="Aerts A."/>
            <person name="Otillar R.P."/>
            <person name="Terry A.Y."/>
            <person name="Boore J.L."/>
            <person name="Grigoriev I.V."/>
            <person name="Lindberg D.R."/>
            <person name="Seaver E.C."/>
            <person name="Weisblat D.A."/>
            <person name="Putnam N.H."/>
            <person name="Rokhsar D.S."/>
        </authorList>
    </citation>
    <scope>NUCLEOTIDE SEQUENCE</scope>
</reference>
<dbReference type="PANTHER" id="PTHR46780">
    <property type="entry name" value="PROTEIN EVA-1"/>
    <property type="match status" value="1"/>
</dbReference>